<comment type="caution">
    <text evidence="1">The sequence shown here is derived from an EMBL/GenBank/DDBJ whole genome shotgun (WGS) entry which is preliminary data.</text>
</comment>
<evidence type="ECO:0000313" key="2">
    <source>
        <dbReference type="Proteomes" id="UP001153331"/>
    </source>
</evidence>
<organism evidence="1 2">
    <name type="scientific">Boeremia exigua</name>
    <dbReference type="NCBI Taxonomy" id="749465"/>
    <lineage>
        <taxon>Eukaryota</taxon>
        <taxon>Fungi</taxon>
        <taxon>Dikarya</taxon>
        <taxon>Ascomycota</taxon>
        <taxon>Pezizomycotina</taxon>
        <taxon>Dothideomycetes</taxon>
        <taxon>Pleosporomycetidae</taxon>
        <taxon>Pleosporales</taxon>
        <taxon>Pleosporineae</taxon>
        <taxon>Didymellaceae</taxon>
        <taxon>Boeremia</taxon>
    </lineage>
</organism>
<accession>A0ACC2I6J9</accession>
<evidence type="ECO:0000313" key="1">
    <source>
        <dbReference type="EMBL" id="KAJ8110788.1"/>
    </source>
</evidence>
<dbReference type="Proteomes" id="UP001153331">
    <property type="component" value="Unassembled WGS sequence"/>
</dbReference>
<proteinExistence type="predicted"/>
<dbReference type="EMBL" id="JAPHNI010000466">
    <property type="protein sequence ID" value="KAJ8110788.1"/>
    <property type="molecule type" value="Genomic_DNA"/>
</dbReference>
<gene>
    <name evidence="1" type="ORF">OPT61_g6459</name>
</gene>
<name>A0ACC2I6J9_9PLEO</name>
<keyword evidence="2" id="KW-1185">Reference proteome</keyword>
<protein>
    <submittedName>
        <fullName evidence="1">Uncharacterized protein</fullName>
    </submittedName>
</protein>
<reference evidence="1" key="1">
    <citation type="submission" date="2022-11" db="EMBL/GenBank/DDBJ databases">
        <title>Genome Sequence of Boeremia exigua.</title>
        <authorList>
            <person name="Buettner E."/>
        </authorList>
    </citation>
    <scope>NUCLEOTIDE SEQUENCE</scope>
    <source>
        <strain evidence="1">CU02</strain>
    </source>
</reference>
<sequence>MPPAKSSTGCAKTARAKPYPASKPANAEVVDLTNKENASPRDSVSPITNQHTAKGKTSSEKNTGATKAHPDLPDNYLDIKQASVIRRKLNALLDKKEKVPGSDKIFNKTILAQQMCEIARAHHPIKSSAGTRAEEPLVRALTAFLKKSGTMGGGDSETYYYGNMLLEKMRIWKGEKKSKAREKLEKEFPKGRARVDPDHFKMFCLPGERPTRAYVANLKR</sequence>